<organism evidence="2 3">
    <name type="scientific">Streptomyces huasconensis</name>
    <dbReference type="NCBI Taxonomy" id="1854574"/>
    <lineage>
        <taxon>Bacteria</taxon>
        <taxon>Bacillati</taxon>
        <taxon>Actinomycetota</taxon>
        <taxon>Actinomycetes</taxon>
        <taxon>Kitasatosporales</taxon>
        <taxon>Streptomycetaceae</taxon>
        <taxon>Streptomyces</taxon>
    </lineage>
</organism>
<dbReference type="Gene3D" id="3.40.109.10">
    <property type="entry name" value="NADH Oxidase"/>
    <property type="match status" value="2"/>
</dbReference>
<dbReference type="InterPro" id="IPR000415">
    <property type="entry name" value="Nitroreductase-like"/>
</dbReference>
<evidence type="ECO:0000313" key="3">
    <source>
        <dbReference type="Proteomes" id="UP001553843"/>
    </source>
</evidence>
<feature type="compositionally biased region" description="Basic and acidic residues" evidence="1">
    <location>
        <begin position="301"/>
        <end position="310"/>
    </location>
</feature>
<dbReference type="PANTHER" id="PTHR42741:SF3">
    <property type="entry name" value="NITROREDUCTASE FAMILY PROTEIN"/>
    <property type="match status" value="1"/>
</dbReference>
<protein>
    <submittedName>
        <fullName evidence="2">Nitroreductase family protein</fullName>
    </submittedName>
</protein>
<dbReference type="Proteomes" id="UP001553843">
    <property type="component" value="Unassembled WGS sequence"/>
</dbReference>
<feature type="compositionally biased region" description="Basic and acidic residues" evidence="1">
    <location>
        <begin position="396"/>
        <end position="415"/>
    </location>
</feature>
<sequence length="544" mass="58121">MSARPAAGGPLTVAGAPTAAERYAELTFDRMPSAVPTGLPLDPPQWVRVPGAIEWIRRLPAPVSDPLVDWSPAPMEDASTEAALTGVSLPGRSEAEVPLDLSALAALLSFGAGVSCAEFGPQSSWRHHRVAPSARCIFPCSVWIIGWGAEGSEPDVCRYHPEHQHLRSQAPFKHRRWTRIHCAVTAAPGVTGTHYGDYAYRLVCQEAGLLTGSLLLAARTLGLRARTVPDHCPYDIDQLLCLDGRRECSLAAVALSGTVTDVVFPAPDVAGPGVRRPCPAFADLGALSSAAHHEFARTRPRLRGPEEGGQEHPAAPTALPCPAPVRLPWQRLRAARDSGDPGFVPAPQPVDADTLERLCGAALTTAFPGVWRGLPALSLLSARRDVPGAECGLFRHDEPAARDDHDEPAARHDQSAARPGSPPPARQLLTADAVTPFLRRCQMVASTNAHQAPATVFIVVDLAAWLRHDAARAYADLHLRTGEAALRLLMAASAEGLAARIHNGFLTGPVREVCGPGRWIAPFAVILSRRRPSARYRFVLEGGL</sequence>
<comment type="caution">
    <text evidence="2">The sequence shown here is derived from an EMBL/GenBank/DDBJ whole genome shotgun (WGS) entry which is preliminary data.</text>
</comment>
<keyword evidence="3" id="KW-1185">Reference proteome</keyword>
<evidence type="ECO:0000313" key="2">
    <source>
        <dbReference type="EMBL" id="MEW2364353.1"/>
    </source>
</evidence>
<proteinExistence type="predicted"/>
<reference evidence="2 3" key="1">
    <citation type="submission" date="2024-06" db="EMBL/GenBank/DDBJ databases">
        <title>The Natural Products Discovery Center: Release of the First 8490 Sequenced Strains for Exploring Actinobacteria Biosynthetic Diversity.</title>
        <authorList>
            <person name="Kalkreuter E."/>
            <person name="Kautsar S.A."/>
            <person name="Yang D."/>
            <person name="Bader C.D."/>
            <person name="Teijaro C.N."/>
            <person name="Fluegel L."/>
            <person name="Davis C.M."/>
            <person name="Simpson J.R."/>
            <person name="Lauterbach L."/>
            <person name="Steele A.D."/>
            <person name="Gui C."/>
            <person name="Meng S."/>
            <person name="Li G."/>
            <person name="Viehrig K."/>
            <person name="Ye F."/>
            <person name="Su P."/>
            <person name="Kiefer A.F."/>
            <person name="Nichols A."/>
            <person name="Cepeda A.J."/>
            <person name="Yan W."/>
            <person name="Fan B."/>
            <person name="Jiang Y."/>
            <person name="Adhikari A."/>
            <person name="Zheng C.-J."/>
            <person name="Schuster L."/>
            <person name="Cowan T.M."/>
            <person name="Smanski M.J."/>
            <person name="Chevrette M.G."/>
            <person name="De Carvalho L.P.S."/>
            <person name="Shen B."/>
        </authorList>
    </citation>
    <scope>NUCLEOTIDE SEQUENCE [LARGE SCALE GENOMIC DNA]</scope>
    <source>
        <strain evidence="2 3">NPDC047833</strain>
    </source>
</reference>
<dbReference type="EMBL" id="JBEYRS010000008">
    <property type="protein sequence ID" value="MEW2364353.1"/>
    <property type="molecule type" value="Genomic_DNA"/>
</dbReference>
<dbReference type="RefSeq" id="WP_359772069.1">
    <property type="nucleotide sequence ID" value="NZ_JBEYRR010000001.1"/>
</dbReference>
<name>A0ABV3LY13_9ACTN</name>
<dbReference type="SUPFAM" id="SSF55469">
    <property type="entry name" value="FMN-dependent nitroreductase-like"/>
    <property type="match status" value="1"/>
</dbReference>
<feature type="region of interest" description="Disordered" evidence="1">
    <location>
        <begin position="301"/>
        <end position="321"/>
    </location>
</feature>
<accession>A0ABV3LY13</accession>
<dbReference type="PANTHER" id="PTHR42741">
    <property type="entry name" value="NITROREDUCTASE FAMILY PROTEIN"/>
    <property type="match status" value="1"/>
</dbReference>
<gene>
    <name evidence="2" type="ORF">AB0887_20735</name>
</gene>
<feature type="region of interest" description="Disordered" evidence="1">
    <location>
        <begin position="396"/>
        <end position="427"/>
    </location>
</feature>
<evidence type="ECO:0000256" key="1">
    <source>
        <dbReference type="SAM" id="MobiDB-lite"/>
    </source>
</evidence>